<feature type="compositionally biased region" description="Basic and acidic residues" evidence="1">
    <location>
        <begin position="197"/>
        <end position="213"/>
    </location>
</feature>
<protein>
    <submittedName>
        <fullName evidence="2">Uncharacterized protein</fullName>
    </submittedName>
</protein>
<evidence type="ECO:0000313" key="2">
    <source>
        <dbReference type="EMBL" id="KAG7088795.1"/>
    </source>
</evidence>
<proteinExistence type="predicted"/>
<sequence length="311" mass="33997">MGRWTQYDEDEYRLPPGVRRTGYDADTGEYFFSGGYKSLPYSEYGPLIPVGTTHTKPKQATTIVSEFLSPKAERASTSRLRSATAVRGLWERYKHRERRDPVVSPTEEWESSSEEEEPSKDGKVTVTPPVTLTMLSKLHRDKPTPGGLEQTEPQFTLPIYDKFSSRSNSLSAVSRTGSNVSSSSSSRHTRSVTTPEVSRRVDGNRDGAEDKGGTRQYRSLGVTSTSPTRKALGSHESPPSHRESSSSSMNATIGSGSRIPSFITESDLPPPPLPAKDCHSRVTSLSSSDVRESWSTEGGSLSSLPYLGVSS</sequence>
<accession>A0A9P7RSY6</accession>
<dbReference type="OrthoDB" id="2107166at2759"/>
<feature type="compositionally biased region" description="Low complexity" evidence="1">
    <location>
        <begin position="171"/>
        <end position="194"/>
    </location>
</feature>
<feature type="compositionally biased region" description="Polar residues" evidence="1">
    <location>
        <begin position="295"/>
        <end position="311"/>
    </location>
</feature>
<evidence type="ECO:0000256" key="1">
    <source>
        <dbReference type="SAM" id="MobiDB-lite"/>
    </source>
</evidence>
<dbReference type="AlphaFoldDB" id="A0A9P7RSY6"/>
<dbReference type="Proteomes" id="UP001049176">
    <property type="component" value="Chromosome 8"/>
</dbReference>
<evidence type="ECO:0000313" key="3">
    <source>
        <dbReference type="Proteomes" id="UP001049176"/>
    </source>
</evidence>
<dbReference type="KEGG" id="more:E1B28_012758"/>
<name>A0A9P7RSY6_9AGAR</name>
<reference evidence="2" key="1">
    <citation type="journal article" date="2021" name="Genome Biol. Evol.">
        <title>The assembled and annotated genome of the fairy-ring fungus Marasmius oreades.</title>
        <authorList>
            <person name="Hiltunen M."/>
            <person name="Ament-Velasquez S.L."/>
            <person name="Johannesson H."/>
        </authorList>
    </citation>
    <scope>NUCLEOTIDE SEQUENCE</scope>
    <source>
        <strain evidence="2">03SP1</strain>
    </source>
</reference>
<keyword evidence="3" id="KW-1185">Reference proteome</keyword>
<gene>
    <name evidence="2" type="ORF">E1B28_012758</name>
</gene>
<dbReference type="RefSeq" id="XP_043005266.1">
    <property type="nucleotide sequence ID" value="XM_043157898.1"/>
</dbReference>
<dbReference type="GeneID" id="66081833"/>
<feature type="region of interest" description="Disordered" evidence="1">
    <location>
        <begin position="97"/>
        <end position="129"/>
    </location>
</feature>
<comment type="caution">
    <text evidence="2">The sequence shown here is derived from an EMBL/GenBank/DDBJ whole genome shotgun (WGS) entry which is preliminary data.</text>
</comment>
<organism evidence="2 3">
    <name type="scientific">Marasmius oreades</name>
    <name type="common">fairy-ring Marasmius</name>
    <dbReference type="NCBI Taxonomy" id="181124"/>
    <lineage>
        <taxon>Eukaryota</taxon>
        <taxon>Fungi</taxon>
        <taxon>Dikarya</taxon>
        <taxon>Basidiomycota</taxon>
        <taxon>Agaricomycotina</taxon>
        <taxon>Agaricomycetes</taxon>
        <taxon>Agaricomycetidae</taxon>
        <taxon>Agaricales</taxon>
        <taxon>Marasmiineae</taxon>
        <taxon>Marasmiaceae</taxon>
        <taxon>Marasmius</taxon>
    </lineage>
</organism>
<dbReference type="EMBL" id="CM032188">
    <property type="protein sequence ID" value="KAG7088795.1"/>
    <property type="molecule type" value="Genomic_DNA"/>
</dbReference>
<feature type="region of interest" description="Disordered" evidence="1">
    <location>
        <begin position="171"/>
        <end position="311"/>
    </location>
</feature>
<feature type="compositionally biased region" description="Acidic residues" evidence="1">
    <location>
        <begin position="107"/>
        <end position="118"/>
    </location>
</feature>